<keyword evidence="3" id="KW-1133">Transmembrane helix</keyword>
<proteinExistence type="inferred from homology"/>
<sequence>MTLFTPDDPSAEPERAGGSGRPRPLSRPQRAGWAALVVSLVLLLVLALLPAPYVIQQPGPVFNTLGTSEHDGEDRPLISIEGTTTYPAEGTLDMLTVSVLGTPDQRPSWFQIVQAWFDPSRAVIPIDEVFAPDQTADQREEENQTLMVDSQQDAIAAALQHLDIDVEASLSVGYVDPEGPSSGLLAEGDTIVGVDGTHPSDLAGLRSLIADAGAGTAITITVERDGTERDVEVTPVEGPDEAPAPAIGIGVTTSYEFPFTVDIQLDDVGGPSAGMMFALGIVDTLTPGELTGGKDIAGTGTITADGEVGVIGGIRQKMFGARDAGADYFLAPEGNCDEVVGHIPDGIEVFAVSSLDGAESAVEAIASGDGVVELPRCEAGAATAG</sequence>
<comment type="catalytic activity">
    <reaction evidence="1">
        <text>Hydrolysis of proteins in presence of ATP.</text>
        <dbReference type="EC" id="3.4.21.53"/>
    </reaction>
</comment>
<evidence type="ECO:0000256" key="1">
    <source>
        <dbReference type="PROSITE-ProRule" id="PRU01122"/>
    </source>
</evidence>
<dbReference type="EMBL" id="FUKR01000036">
    <property type="protein sequence ID" value="SJN28490.1"/>
    <property type="molecule type" value="Genomic_DNA"/>
</dbReference>
<gene>
    <name evidence="5" type="ORF">FM119_06065</name>
</gene>
<feature type="transmembrane region" description="Helical" evidence="3">
    <location>
        <begin position="31"/>
        <end position="55"/>
    </location>
</feature>
<dbReference type="Proteomes" id="UP000196778">
    <property type="component" value="Unassembled WGS sequence"/>
</dbReference>
<dbReference type="AlphaFoldDB" id="A0A1R4J8P2"/>
<dbReference type="InterPro" id="IPR001478">
    <property type="entry name" value="PDZ"/>
</dbReference>
<protein>
    <recommendedName>
        <fullName evidence="1">endopeptidase La</fullName>
        <ecNumber evidence="1">3.4.21.53</ecNumber>
    </recommendedName>
</protein>
<keyword evidence="1" id="KW-0720">Serine protease</keyword>
<keyword evidence="3" id="KW-0472">Membrane</keyword>
<dbReference type="Pfam" id="PF05362">
    <property type="entry name" value="Lon_C"/>
    <property type="match status" value="1"/>
</dbReference>
<feature type="region of interest" description="Disordered" evidence="2">
    <location>
        <begin position="1"/>
        <end position="25"/>
    </location>
</feature>
<dbReference type="GO" id="GO:0005524">
    <property type="term" value="F:ATP binding"/>
    <property type="evidence" value="ECO:0007669"/>
    <property type="project" value="InterPro"/>
</dbReference>
<evidence type="ECO:0000256" key="3">
    <source>
        <dbReference type="SAM" id="Phobius"/>
    </source>
</evidence>
<evidence type="ECO:0000313" key="5">
    <source>
        <dbReference type="EMBL" id="SJN28490.1"/>
    </source>
</evidence>
<dbReference type="Pfam" id="PF13180">
    <property type="entry name" value="PDZ_2"/>
    <property type="match status" value="1"/>
</dbReference>
<dbReference type="EC" id="3.4.21.53" evidence="1"/>
<dbReference type="InterPro" id="IPR008269">
    <property type="entry name" value="Lon_proteolytic"/>
</dbReference>
<dbReference type="GO" id="GO:0004176">
    <property type="term" value="F:ATP-dependent peptidase activity"/>
    <property type="evidence" value="ECO:0007669"/>
    <property type="project" value="UniProtKB-UniRule"/>
</dbReference>
<feature type="domain" description="Lon proteolytic" evidence="4">
    <location>
        <begin position="267"/>
        <end position="365"/>
    </location>
</feature>
<dbReference type="PANTHER" id="PTHR10046">
    <property type="entry name" value="ATP DEPENDENT LON PROTEASE FAMILY MEMBER"/>
    <property type="match status" value="1"/>
</dbReference>
<dbReference type="Gene3D" id="3.30.230.10">
    <property type="match status" value="1"/>
</dbReference>
<reference evidence="6" key="1">
    <citation type="submission" date="2017-02" db="EMBL/GenBank/DDBJ databases">
        <authorList>
            <person name="Dridi B."/>
        </authorList>
    </citation>
    <scope>NUCLEOTIDE SEQUENCE [LARGE SCALE GENOMIC DNA]</scope>
    <source>
        <strain evidence="6">EB411</strain>
    </source>
</reference>
<dbReference type="InterPro" id="IPR020568">
    <property type="entry name" value="Ribosomal_Su5_D2-typ_SF"/>
</dbReference>
<dbReference type="RefSeq" id="WP_087136795.1">
    <property type="nucleotide sequence ID" value="NZ_FUKR01000036.1"/>
</dbReference>
<evidence type="ECO:0000313" key="6">
    <source>
        <dbReference type="Proteomes" id="UP000196778"/>
    </source>
</evidence>
<dbReference type="InterPro" id="IPR027065">
    <property type="entry name" value="Lon_Prtase"/>
</dbReference>
<dbReference type="GO" id="GO:0004252">
    <property type="term" value="F:serine-type endopeptidase activity"/>
    <property type="evidence" value="ECO:0007669"/>
    <property type="project" value="UniProtKB-UniRule"/>
</dbReference>
<dbReference type="SUPFAM" id="SSF54211">
    <property type="entry name" value="Ribosomal protein S5 domain 2-like"/>
    <property type="match status" value="1"/>
</dbReference>
<comment type="similarity">
    <text evidence="1">Belongs to the peptidase S16 family.</text>
</comment>
<keyword evidence="1" id="KW-0378">Hydrolase</keyword>
<keyword evidence="1 5" id="KW-0645">Protease</keyword>
<dbReference type="GO" id="GO:0006508">
    <property type="term" value="P:proteolysis"/>
    <property type="evidence" value="ECO:0007669"/>
    <property type="project" value="UniProtKB-KW"/>
</dbReference>
<evidence type="ECO:0000259" key="4">
    <source>
        <dbReference type="PROSITE" id="PS51786"/>
    </source>
</evidence>
<dbReference type="OrthoDB" id="2356897at2"/>
<keyword evidence="6" id="KW-1185">Reference proteome</keyword>
<dbReference type="PROSITE" id="PS51786">
    <property type="entry name" value="LON_PROTEOLYTIC"/>
    <property type="match status" value="1"/>
</dbReference>
<dbReference type="InterPro" id="IPR036034">
    <property type="entry name" value="PDZ_sf"/>
</dbReference>
<accession>A0A1R4J8P2</accession>
<dbReference type="InterPro" id="IPR014721">
    <property type="entry name" value="Ribsml_uS5_D2-typ_fold_subgr"/>
</dbReference>
<dbReference type="GO" id="GO:0030163">
    <property type="term" value="P:protein catabolic process"/>
    <property type="evidence" value="ECO:0007669"/>
    <property type="project" value="InterPro"/>
</dbReference>
<dbReference type="SUPFAM" id="SSF50156">
    <property type="entry name" value="PDZ domain-like"/>
    <property type="match status" value="1"/>
</dbReference>
<organism evidence="5 6">
    <name type="scientific">Mycetocola reblochoni REB411</name>
    <dbReference type="NCBI Taxonomy" id="1255698"/>
    <lineage>
        <taxon>Bacteria</taxon>
        <taxon>Bacillati</taxon>
        <taxon>Actinomycetota</taxon>
        <taxon>Actinomycetes</taxon>
        <taxon>Micrococcales</taxon>
        <taxon>Microbacteriaceae</taxon>
        <taxon>Mycetocola</taxon>
    </lineage>
</organism>
<evidence type="ECO:0000256" key="2">
    <source>
        <dbReference type="SAM" id="MobiDB-lite"/>
    </source>
</evidence>
<name>A0A1R4J8P2_9MICO</name>
<feature type="active site" evidence="1">
    <location>
        <position position="317"/>
    </location>
</feature>
<feature type="active site" evidence="1">
    <location>
        <position position="272"/>
    </location>
</feature>
<feature type="region of interest" description="Disordered" evidence="2">
    <location>
        <begin position="228"/>
        <end position="247"/>
    </location>
</feature>
<dbReference type="Gene3D" id="2.30.42.10">
    <property type="match status" value="1"/>
</dbReference>
<keyword evidence="3" id="KW-0812">Transmembrane</keyword>